<dbReference type="GO" id="GO:0000160">
    <property type="term" value="P:phosphorelay signal transduction system"/>
    <property type="evidence" value="ECO:0007669"/>
    <property type="project" value="InterPro"/>
</dbReference>
<evidence type="ECO:0000313" key="5">
    <source>
        <dbReference type="Proteomes" id="UP001144372"/>
    </source>
</evidence>
<dbReference type="AlphaFoldDB" id="A0A9W6CYT0"/>
<dbReference type="RefSeq" id="WP_281793548.1">
    <property type="nucleotide sequence ID" value="NZ_BSDR01000001.1"/>
</dbReference>
<dbReference type="SMART" id="SM00448">
    <property type="entry name" value="REC"/>
    <property type="match status" value="1"/>
</dbReference>
<evidence type="ECO:0000256" key="1">
    <source>
        <dbReference type="ARBA" id="ARBA00022553"/>
    </source>
</evidence>
<comment type="caution">
    <text evidence="4">The sequence shown here is derived from an EMBL/GenBank/DDBJ whole genome shotgun (WGS) entry which is preliminary data.</text>
</comment>
<gene>
    <name evidence="4" type="ORF">DAMNIGENAA_17240</name>
</gene>
<evidence type="ECO:0000259" key="3">
    <source>
        <dbReference type="PROSITE" id="PS50110"/>
    </source>
</evidence>
<dbReference type="Gene3D" id="3.40.50.2300">
    <property type="match status" value="1"/>
</dbReference>
<dbReference type="InterPro" id="IPR050595">
    <property type="entry name" value="Bact_response_regulator"/>
</dbReference>
<reference evidence="4" key="1">
    <citation type="submission" date="2022-12" db="EMBL/GenBank/DDBJ databases">
        <title>Reference genome sequencing for broad-spectrum identification of bacterial and archaeal isolates by mass spectrometry.</title>
        <authorList>
            <person name="Sekiguchi Y."/>
            <person name="Tourlousse D.M."/>
        </authorList>
    </citation>
    <scope>NUCLEOTIDE SEQUENCE</scope>
    <source>
        <strain evidence="4">ASRB1</strain>
    </source>
</reference>
<dbReference type="InterPro" id="IPR011006">
    <property type="entry name" value="CheY-like_superfamily"/>
</dbReference>
<dbReference type="PROSITE" id="PS50110">
    <property type="entry name" value="RESPONSE_REGULATORY"/>
    <property type="match status" value="1"/>
</dbReference>
<dbReference type="EMBL" id="BSDR01000001">
    <property type="protein sequence ID" value="GLI34291.1"/>
    <property type="molecule type" value="Genomic_DNA"/>
</dbReference>
<dbReference type="Pfam" id="PF00072">
    <property type="entry name" value="Response_reg"/>
    <property type="match status" value="1"/>
</dbReference>
<sequence length="133" mass="14942">MAKILIVDDDATFRSIVTDFLEMNGYECVVAGSVAQARRQLKRNHFQLIVSDLNMPLESGLDLLSYVLSGYPFTPFIMMTASYDEEARSTALRLGASAYLTKPFRLNEFLASVMKVIGKCTAFDLPRMLWSQS</sequence>
<dbReference type="PANTHER" id="PTHR44591:SF25">
    <property type="entry name" value="CHEMOTAXIS TWO-COMPONENT RESPONSE REGULATOR"/>
    <property type="match status" value="1"/>
</dbReference>
<dbReference type="CDD" id="cd00156">
    <property type="entry name" value="REC"/>
    <property type="match status" value="1"/>
</dbReference>
<protein>
    <recommendedName>
        <fullName evidence="3">Response regulatory domain-containing protein</fullName>
    </recommendedName>
</protein>
<dbReference type="Proteomes" id="UP001144372">
    <property type="component" value="Unassembled WGS sequence"/>
</dbReference>
<keyword evidence="1 2" id="KW-0597">Phosphoprotein</keyword>
<keyword evidence="5" id="KW-1185">Reference proteome</keyword>
<name>A0A9W6CYT0_9BACT</name>
<dbReference type="PANTHER" id="PTHR44591">
    <property type="entry name" value="STRESS RESPONSE REGULATOR PROTEIN 1"/>
    <property type="match status" value="1"/>
</dbReference>
<feature type="modified residue" description="4-aspartylphosphate" evidence="2">
    <location>
        <position position="52"/>
    </location>
</feature>
<proteinExistence type="predicted"/>
<feature type="domain" description="Response regulatory" evidence="3">
    <location>
        <begin position="3"/>
        <end position="117"/>
    </location>
</feature>
<dbReference type="SUPFAM" id="SSF52172">
    <property type="entry name" value="CheY-like"/>
    <property type="match status" value="1"/>
</dbReference>
<organism evidence="4 5">
    <name type="scientific">Desulforhabdus amnigena</name>
    <dbReference type="NCBI Taxonomy" id="40218"/>
    <lineage>
        <taxon>Bacteria</taxon>
        <taxon>Pseudomonadati</taxon>
        <taxon>Thermodesulfobacteriota</taxon>
        <taxon>Syntrophobacteria</taxon>
        <taxon>Syntrophobacterales</taxon>
        <taxon>Syntrophobacteraceae</taxon>
        <taxon>Desulforhabdus</taxon>
    </lineage>
</organism>
<evidence type="ECO:0000313" key="4">
    <source>
        <dbReference type="EMBL" id="GLI34291.1"/>
    </source>
</evidence>
<evidence type="ECO:0000256" key="2">
    <source>
        <dbReference type="PROSITE-ProRule" id="PRU00169"/>
    </source>
</evidence>
<dbReference type="InterPro" id="IPR001789">
    <property type="entry name" value="Sig_transdc_resp-reg_receiver"/>
</dbReference>
<accession>A0A9W6CYT0</accession>